<dbReference type="OrthoDB" id="4775331at2"/>
<organism evidence="1 2">
    <name type="scientific">Nocardia colli</name>
    <dbReference type="NCBI Taxonomy" id="2545717"/>
    <lineage>
        <taxon>Bacteria</taxon>
        <taxon>Bacillati</taxon>
        <taxon>Actinomycetota</taxon>
        <taxon>Actinomycetes</taxon>
        <taxon>Mycobacteriales</taxon>
        <taxon>Nocardiaceae</taxon>
        <taxon>Nocardia</taxon>
    </lineage>
</organism>
<sequence length="72" mass="7857">MVSAIRTLVAGDYVPGRALGTAVLTRVNVVMVNSDAAELCAAYDRGHRHFALAAHIARTRADHWRMTALRVL</sequence>
<comment type="caution">
    <text evidence="1">The sequence shown here is derived from an EMBL/GenBank/DDBJ whole genome shotgun (WGS) entry which is preliminary data.</text>
</comment>
<name>A0A5N0ECP2_9NOCA</name>
<evidence type="ECO:0000313" key="1">
    <source>
        <dbReference type="EMBL" id="KAA8885231.1"/>
    </source>
</evidence>
<dbReference type="Proteomes" id="UP000323876">
    <property type="component" value="Unassembled WGS sequence"/>
</dbReference>
<dbReference type="Pfam" id="PF20060">
    <property type="entry name" value="DUF6459"/>
    <property type="match status" value="1"/>
</dbReference>
<dbReference type="InterPro" id="IPR045596">
    <property type="entry name" value="DUF6459"/>
</dbReference>
<evidence type="ECO:0000313" key="2">
    <source>
        <dbReference type="Proteomes" id="UP000323876"/>
    </source>
</evidence>
<accession>A0A5N0ECP2</accession>
<protein>
    <submittedName>
        <fullName evidence="1">Uncharacterized protein</fullName>
    </submittedName>
</protein>
<dbReference type="AlphaFoldDB" id="A0A5N0ECP2"/>
<proteinExistence type="predicted"/>
<reference evidence="1 2" key="1">
    <citation type="submission" date="2019-09" db="EMBL/GenBank/DDBJ databases">
        <authorList>
            <person name="Wang X."/>
        </authorList>
    </citation>
    <scope>NUCLEOTIDE SEQUENCE [LARGE SCALE GENOMIC DNA]</scope>
    <source>
        <strain evidence="1 2">CICC 11023</strain>
    </source>
</reference>
<dbReference type="EMBL" id="VXLC01000016">
    <property type="protein sequence ID" value="KAA8885231.1"/>
    <property type="molecule type" value="Genomic_DNA"/>
</dbReference>
<gene>
    <name evidence="1" type="ORF">F3087_30910</name>
</gene>
<keyword evidence="2" id="KW-1185">Reference proteome</keyword>